<name>A0A364N8U4_STELY</name>
<keyword evidence="2" id="KW-0732">Signal</keyword>
<gene>
    <name evidence="3" type="ORF">DDE83_002871</name>
</gene>
<proteinExistence type="predicted"/>
<accession>A0A364N8U4</accession>
<feature type="compositionally biased region" description="Low complexity" evidence="1">
    <location>
        <begin position="36"/>
        <end position="50"/>
    </location>
</feature>
<evidence type="ECO:0000313" key="4">
    <source>
        <dbReference type="Proteomes" id="UP000249619"/>
    </source>
</evidence>
<feature type="signal peptide" evidence="2">
    <location>
        <begin position="1"/>
        <end position="22"/>
    </location>
</feature>
<dbReference type="AlphaFoldDB" id="A0A364N8U4"/>
<feature type="compositionally biased region" description="Polar residues" evidence="1">
    <location>
        <begin position="281"/>
        <end position="290"/>
    </location>
</feature>
<sequence length="290" mass="29676">MSFSIRLLLVSIFLTFAIFVGAQTTSEAPSTPPPTSSSSPSSNGTSTRPPEIAPTGSSPPDVLLRVPELHVGRIELNVEKLQADLNLNAKVAGLVQINAGVQVAVEKVNITIADVDVDLELVVRLGNLVSIVERVFDSLDLNPLLIGLIGNVTDLVGDVVGAVDGLLGSITQNGKTLSFLVDNLGNIVQDVAGSGGEALSQIVGNYKMNMTEVADSAKQVGQGLTQKTYSYEPLSALVDIVTNTAGQVVQAVVQKKNGGGSGGSSSSTVSASSTPMPVSLPVSSATPSAA</sequence>
<feature type="region of interest" description="Disordered" evidence="1">
    <location>
        <begin position="256"/>
        <end position="290"/>
    </location>
</feature>
<dbReference type="Proteomes" id="UP000249619">
    <property type="component" value="Unassembled WGS sequence"/>
</dbReference>
<dbReference type="STRING" id="183478.A0A364N8U4"/>
<dbReference type="OrthoDB" id="5587021at2759"/>
<evidence type="ECO:0000256" key="1">
    <source>
        <dbReference type="SAM" id="MobiDB-lite"/>
    </source>
</evidence>
<feature type="compositionally biased region" description="Low complexity" evidence="1">
    <location>
        <begin position="264"/>
        <end position="273"/>
    </location>
</feature>
<evidence type="ECO:0000256" key="2">
    <source>
        <dbReference type="SAM" id="SignalP"/>
    </source>
</evidence>
<reference evidence="4" key="1">
    <citation type="submission" date="2018-05" db="EMBL/GenBank/DDBJ databases">
        <title>Draft genome sequence of Stemphylium lycopersici strain CIDEFI 213.</title>
        <authorList>
            <person name="Medina R."/>
            <person name="Franco M.E.E."/>
            <person name="Lucentini C.G."/>
            <person name="Saparrat M.C.N."/>
            <person name="Balatti P.A."/>
        </authorList>
    </citation>
    <scope>NUCLEOTIDE SEQUENCE [LARGE SCALE GENOMIC DNA]</scope>
    <source>
        <strain evidence="4">CIDEFI 213</strain>
    </source>
</reference>
<comment type="caution">
    <text evidence="3">The sequence shown here is derived from an EMBL/GenBank/DDBJ whole genome shotgun (WGS) entry which is preliminary data.</text>
</comment>
<organism evidence="3 4">
    <name type="scientific">Stemphylium lycopersici</name>
    <name type="common">Tomato gray leaf spot disease fungus</name>
    <name type="synonym">Thyrospora lycopersici</name>
    <dbReference type="NCBI Taxonomy" id="183478"/>
    <lineage>
        <taxon>Eukaryota</taxon>
        <taxon>Fungi</taxon>
        <taxon>Dikarya</taxon>
        <taxon>Ascomycota</taxon>
        <taxon>Pezizomycotina</taxon>
        <taxon>Dothideomycetes</taxon>
        <taxon>Pleosporomycetidae</taxon>
        <taxon>Pleosporales</taxon>
        <taxon>Pleosporineae</taxon>
        <taxon>Pleosporaceae</taxon>
        <taxon>Stemphylium</taxon>
    </lineage>
</organism>
<feature type="chain" id="PRO_5016784657" evidence="2">
    <location>
        <begin position="23"/>
        <end position="290"/>
    </location>
</feature>
<dbReference type="EMBL" id="QGDH01000031">
    <property type="protein sequence ID" value="RAR13686.1"/>
    <property type="molecule type" value="Genomic_DNA"/>
</dbReference>
<keyword evidence="4" id="KW-1185">Reference proteome</keyword>
<feature type="region of interest" description="Disordered" evidence="1">
    <location>
        <begin position="25"/>
        <end position="60"/>
    </location>
</feature>
<protein>
    <submittedName>
        <fullName evidence="3">Uncharacterized protein</fullName>
    </submittedName>
</protein>
<evidence type="ECO:0000313" key="3">
    <source>
        <dbReference type="EMBL" id="RAR13686.1"/>
    </source>
</evidence>